<reference evidence="7" key="1">
    <citation type="submission" date="2015-01" db="EMBL/GenBank/DDBJ databases">
        <title>Flavisolibacter sp./LCS9/ whole genome sequencing.</title>
        <authorList>
            <person name="Kim M.K."/>
            <person name="Srinivasan S."/>
            <person name="Lee J.-J."/>
        </authorList>
    </citation>
    <scope>NUCLEOTIDE SEQUENCE [LARGE SCALE GENOMIC DNA]</scope>
    <source>
        <strain evidence="7">LCS9</strain>
    </source>
</reference>
<dbReference type="InterPro" id="IPR036909">
    <property type="entry name" value="Cyt_c-like_dom_sf"/>
</dbReference>
<dbReference type="PANTHER" id="PTHR35008">
    <property type="entry name" value="BLL4482 PROTEIN-RELATED"/>
    <property type="match status" value="1"/>
</dbReference>
<evidence type="ECO:0000313" key="6">
    <source>
        <dbReference type="EMBL" id="ANE53633.1"/>
    </source>
</evidence>
<dbReference type="InterPro" id="IPR009056">
    <property type="entry name" value="Cyt_c-like_dom"/>
</dbReference>
<dbReference type="STRING" id="1492898.SY85_20680"/>
<dbReference type="GO" id="GO:0009055">
    <property type="term" value="F:electron transfer activity"/>
    <property type="evidence" value="ECO:0007669"/>
    <property type="project" value="InterPro"/>
</dbReference>
<keyword evidence="2 4" id="KW-0479">Metal-binding</keyword>
<name>A0A172U3L4_9BACT</name>
<protein>
    <submittedName>
        <fullName evidence="6">Diheme cytochrome c-553</fullName>
    </submittedName>
</protein>
<dbReference type="PROSITE" id="PS51257">
    <property type="entry name" value="PROKAR_LIPOPROTEIN"/>
    <property type="match status" value="1"/>
</dbReference>
<dbReference type="SUPFAM" id="SSF46626">
    <property type="entry name" value="Cytochrome c"/>
    <property type="match status" value="1"/>
</dbReference>
<dbReference type="OrthoDB" id="9809720at2"/>
<dbReference type="GO" id="GO:0046872">
    <property type="term" value="F:metal ion binding"/>
    <property type="evidence" value="ECO:0007669"/>
    <property type="project" value="UniProtKB-KW"/>
</dbReference>
<dbReference type="EMBL" id="CP011390">
    <property type="protein sequence ID" value="ANE53633.1"/>
    <property type="molecule type" value="Genomic_DNA"/>
</dbReference>
<evidence type="ECO:0000259" key="5">
    <source>
        <dbReference type="PROSITE" id="PS51007"/>
    </source>
</evidence>
<keyword evidence="3 4" id="KW-0408">Iron</keyword>
<evidence type="ECO:0000256" key="1">
    <source>
        <dbReference type="ARBA" id="ARBA00022617"/>
    </source>
</evidence>
<dbReference type="GO" id="GO:0020037">
    <property type="term" value="F:heme binding"/>
    <property type="evidence" value="ECO:0007669"/>
    <property type="project" value="InterPro"/>
</dbReference>
<dbReference type="Proteomes" id="UP000077177">
    <property type="component" value="Chromosome"/>
</dbReference>
<feature type="domain" description="Cytochrome c" evidence="5">
    <location>
        <begin position="36"/>
        <end position="175"/>
    </location>
</feature>
<dbReference type="PATRIC" id="fig|1492898.3.peg.4494"/>
<keyword evidence="7" id="KW-1185">Reference proteome</keyword>
<accession>A0A172U3L4</accession>
<dbReference type="PANTHER" id="PTHR35008:SF4">
    <property type="entry name" value="BLL4482 PROTEIN"/>
    <property type="match status" value="1"/>
</dbReference>
<dbReference type="Gene3D" id="1.10.760.10">
    <property type="entry name" value="Cytochrome c-like domain"/>
    <property type="match status" value="1"/>
</dbReference>
<organism evidence="6 7">
    <name type="scientific">Flavisolibacter tropicus</name>
    <dbReference type="NCBI Taxonomy" id="1492898"/>
    <lineage>
        <taxon>Bacteria</taxon>
        <taxon>Pseudomonadati</taxon>
        <taxon>Bacteroidota</taxon>
        <taxon>Chitinophagia</taxon>
        <taxon>Chitinophagales</taxon>
        <taxon>Chitinophagaceae</taxon>
        <taxon>Flavisolibacter</taxon>
    </lineage>
</organism>
<proteinExistence type="predicted"/>
<keyword evidence="1 4" id="KW-0349">Heme</keyword>
<evidence type="ECO:0000256" key="3">
    <source>
        <dbReference type="ARBA" id="ARBA00023004"/>
    </source>
</evidence>
<gene>
    <name evidence="6" type="ORF">SY85_20680</name>
</gene>
<evidence type="ECO:0000256" key="2">
    <source>
        <dbReference type="ARBA" id="ARBA00022723"/>
    </source>
</evidence>
<dbReference type="KEGG" id="fla:SY85_20680"/>
<reference evidence="6 7" key="2">
    <citation type="journal article" date="2016" name="Int. J. Syst. Evol. Microbiol.">
        <title>Flavisolibacter tropicus sp. nov., isolated from tropical soil.</title>
        <authorList>
            <person name="Lee J.J."/>
            <person name="Kang M.S."/>
            <person name="Kim G.S."/>
            <person name="Lee C.S."/>
            <person name="Lim S."/>
            <person name="Lee J."/>
            <person name="Roh S.H."/>
            <person name="Kang H."/>
            <person name="Ha J.M."/>
            <person name="Bae S."/>
            <person name="Jung H.Y."/>
            <person name="Kim M.K."/>
        </authorList>
    </citation>
    <scope>NUCLEOTIDE SEQUENCE [LARGE SCALE GENOMIC DNA]</scope>
    <source>
        <strain evidence="6 7">LCS9</strain>
    </source>
</reference>
<evidence type="ECO:0000256" key="4">
    <source>
        <dbReference type="PROSITE-ProRule" id="PRU00433"/>
    </source>
</evidence>
<dbReference type="AlphaFoldDB" id="A0A172U3L4"/>
<evidence type="ECO:0000313" key="7">
    <source>
        <dbReference type="Proteomes" id="UP000077177"/>
    </source>
</evidence>
<dbReference type="InterPro" id="IPR051459">
    <property type="entry name" value="Cytochrome_c-type_DH"/>
</dbReference>
<dbReference type="PROSITE" id="PS51007">
    <property type="entry name" value="CYTC"/>
    <property type="match status" value="1"/>
</dbReference>
<sequence>MKSTVSMIIATALICGVSACNQQDKTSSSQLPTKQDTIKRGEYLVATMGCGDCHSPKIMTPQGPAPDPERLLSGHRADENLGPIDTSTLKSWVLFNFNNTAVVGPWGTSYAANLTSDATGVGNWTEEQFFTALRKGKYKGLENSRPLLPPMPWQNTAQLNDGDIKAIFAYLKSTNPVDNVVPAPKAPGQL</sequence>